<sequence>MEQQMNEKIIEIAQSVNETIPVAWDNLFINISLAFDGGEVYYFFNEEGKNEYIYNLYIPKRYGIANLEFRNQERRTFRLAWELREIFEKEEQPLWSSCTIKVLGTKLSAEFDYAPWNESDFSSGQQMDFFEYKYLGKQPANEKELEKFKAMEAFQQKYNEN</sequence>
<evidence type="ECO:0000313" key="2">
    <source>
        <dbReference type="Proteomes" id="UP000033657"/>
    </source>
</evidence>
<organism evidence="1 2">
    <name type="scientific">Streptococcus oralis subsp. oralis</name>
    <dbReference type="NCBI Taxonomy" id="1891914"/>
    <lineage>
        <taxon>Bacteria</taxon>
        <taxon>Bacillati</taxon>
        <taxon>Bacillota</taxon>
        <taxon>Bacilli</taxon>
        <taxon>Lactobacillales</taxon>
        <taxon>Streptococcaceae</taxon>
        <taxon>Streptococcus</taxon>
    </lineage>
</organism>
<name>A0A0F2D4E6_STROR</name>
<reference evidence="1 2" key="1">
    <citation type="submission" date="2015-02" db="EMBL/GenBank/DDBJ databases">
        <title>Evolution of amylase-binding proteins of oral streptococcal species.</title>
        <authorList>
            <person name="Haase E.M."/>
        </authorList>
    </citation>
    <scope>NUCLEOTIDE SEQUENCE [LARGE SCALE GENOMIC DNA]</scope>
    <source>
        <strain evidence="1 2">COL85/1862</strain>
    </source>
</reference>
<dbReference type="PATRIC" id="fig|28037.209.peg.13"/>
<dbReference type="OrthoDB" id="1633905at2"/>
<dbReference type="AlphaFoldDB" id="A0A0F2D4E6"/>
<dbReference type="SUPFAM" id="SSF160424">
    <property type="entry name" value="BH3703-like"/>
    <property type="match status" value="1"/>
</dbReference>
<dbReference type="InterPro" id="IPR006728">
    <property type="entry name" value="YezG-like"/>
</dbReference>
<dbReference type="NCBIfam" id="TIGR01741">
    <property type="entry name" value="staph_tand_hypo"/>
    <property type="match status" value="1"/>
</dbReference>
<evidence type="ECO:0000313" key="1">
    <source>
        <dbReference type="EMBL" id="KJQ64890.1"/>
    </source>
</evidence>
<protein>
    <submittedName>
        <fullName evidence="1">Putative antitoxin YezG</fullName>
    </submittedName>
</protein>
<dbReference type="RefSeq" id="WP_045590410.1">
    <property type="nucleotide sequence ID" value="NZ_JYGM01000001.1"/>
</dbReference>
<dbReference type="Gene3D" id="3.30.500.20">
    <property type="entry name" value="BH3703-like domains"/>
    <property type="match status" value="1"/>
</dbReference>
<dbReference type="Proteomes" id="UP000033657">
    <property type="component" value="Unassembled WGS sequence"/>
</dbReference>
<dbReference type="InterPro" id="IPR036170">
    <property type="entry name" value="YezG-like_sf"/>
</dbReference>
<accession>A0A0F2D4E6</accession>
<dbReference type="EMBL" id="JYGM01000001">
    <property type="protein sequence ID" value="KJQ64890.1"/>
    <property type="molecule type" value="Genomic_DNA"/>
</dbReference>
<comment type="caution">
    <text evidence="1">The sequence shown here is derived from an EMBL/GenBank/DDBJ whole genome shotgun (WGS) entry which is preliminary data.</text>
</comment>
<gene>
    <name evidence="1" type="primary">yezG_1</name>
    <name evidence="1" type="ORF">TZ87_00013</name>
</gene>
<dbReference type="Pfam" id="PF04634">
    <property type="entry name" value="YezG-like"/>
    <property type="match status" value="1"/>
</dbReference>
<proteinExistence type="predicted"/>